<organism evidence="4 5">
    <name type="scientific">Clostridium bornimense</name>
    <dbReference type="NCBI Taxonomy" id="1216932"/>
    <lineage>
        <taxon>Bacteria</taxon>
        <taxon>Bacillati</taxon>
        <taxon>Bacillota</taxon>
        <taxon>Clostridia</taxon>
        <taxon>Eubacteriales</taxon>
        <taxon>Clostridiaceae</taxon>
        <taxon>Clostridium</taxon>
    </lineage>
</organism>
<dbReference type="PANTHER" id="PTHR11851">
    <property type="entry name" value="METALLOPROTEASE"/>
    <property type="match status" value="1"/>
</dbReference>
<dbReference type="InterPro" id="IPR007863">
    <property type="entry name" value="Peptidase_M16_C"/>
</dbReference>
<comment type="similarity">
    <text evidence="1">Belongs to the peptidase M16 family.</text>
</comment>
<feature type="domain" description="Peptidase M16 C-terminal" evidence="3">
    <location>
        <begin position="160"/>
        <end position="335"/>
    </location>
</feature>
<name>W6RWH4_9CLOT</name>
<dbReference type="HOGENOM" id="CLU_009902_3_2_9"/>
<dbReference type="PANTHER" id="PTHR11851:SF49">
    <property type="entry name" value="MITOCHONDRIAL-PROCESSING PEPTIDASE SUBUNIT ALPHA"/>
    <property type="match status" value="1"/>
</dbReference>
<dbReference type="Gene3D" id="3.30.830.10">
    <property type="entry name" value="Metalloenzyme, LuxS/M16 peptidase-like"/>
    <property type="match status" value="2"/>
</dbReference>
<proteinExistence type="inferred from homology"/>
<evidence type="ECO:0000256" key="1">
    <source>
        <dbReference type="ARBA" id="ARBA00007261"/>
    </source>
</evidence>
<dbReference type="GO" id="GO:0006508">
    <property type="term" value="P:proteolysis"/>
    <property type="evidence" value="ECO:0007669"/>
    <property type="project" value="UniProtKB-KW"/>
</dbReference>
<dbReference type="InterPro" id="IPR011249">
    <property type="entry name" value="Metalloenz_LuxS/M16"/>
</dbReference>
<dbReference type="KEGG" id="clt:CM240_1560"/>
<keyword evidence="5" id="KW-1185">Reference proteome</keyword>
<sequence length="397" mass="46015">MIKYLSNGIKVIIEPTEGELTSFTIGFNGGALQDNEELGICHYIEHGLFLGTKNRSEEEINVEFDKYFGFYNAMTNYSYVVFYGTTFNEDFEKGLELYSDILLNPTFPDEKLEREKNIIYTEIDEWLQNEKLKSESILFSKIFNGRLQNIIHGNKESLKKITRESVIKKYNDIYVAENCTISVVTSIESDIILKCLEENFAYMKKGKRFIYPEREVLSGKKITASGENSNTATVFVSIDLHGLSKEEKYCMQILDYILGIGTNSILYDRLRTDKALVYDVETEIRFDSGVEIYLINAMTSKDKGENVASEVEEILDNLKNYISDIDEEEIKHYIKKVKMSKTIRWERKIQKAKDLSAEDIMFSEENSLVDNEIEIINKKLLFKLCDRIKNYSILINN</sequence>
<feature type="domain" description="Peptidase M16 N-terminal" evidence="2">
    <location>
        <begin position="21"/>
        <end position="149"/>
    </location>
</feature>
<protein>
    <submittedName>
        <fullName evidence="4">Zinc protease</fullName>
    </submittedName>
</protein>
<evidence type="ECO:0000259" key="2">
    <source>
        <dbReference type="Pfam" id="PF00675"/>
    </source>
</evidence>
<dbReference type="EMBL" id="HG917868">
    <property type="protein sequence ID" value="CDM68718.1"/>
    <property type="molecule type" value="Genomic_DNA"/>
</dbReference>
<dbReference type="GO" id="GO:0008233">
    <property type="term" value="F:peptidase activity"/>
    <property type="evidence" value="ECO:0007669"/>
    <property type="project" value="UniProtKB-KW"/>
</dbReference>
<dbReference type="eggNOG" id="COG0612">
    <property type="taxonomic scope" value="Bacteria"/>
</dbReference>
<dbReference type="RefSeq" id="WP_044038018.1">
    <property type="nucleotide sequence ID" value="NZ_HG917868.1"/>
</dbReference>
<dbReference type="Proteomes" id="UP000019426">
    <property type="component" value="Chromosome M2/40_rep1"/>
</dbReference>
<dbReference type="STRING" id="1216932.CM240_1560"/>
<dbReference type="SUPFAM" id="SSF63411">
    <property type="entry name" value="LuxS/MPP-like metallohydrolase"/>
    <property type="match status" value="2"/>
</dbReference>
<dbReference type="InterPro" id="IPR011765">
    <property type="entry name" value="Pept_M16_N"/>
</dbReference>
<dbReference type="Pfam" id="PF00675">
    <property type="entry name" value="Peptidase_M16"/>
    <property type="match status" value="1"/>
</dbReference>
<evidence type="ECO:0000259" key="3">
    <source>
        <dbReference type="Pfam" id="PF05193"/>
    </source>
</evidence>
<keyword evidence="4" id="KW-0378">Hydrolase</keyword>
<gene>
    <name evidence="4" type="ORF">CM240_1560</name>
</gene>
<evidence type="ECO:0000313" key="4">
    <source>
        <dbReference type="EMBL" id="CDM68718.1"/>
    </source>
</evidence>
<dbReference type="GO" id="GO:0046872">
    <property type="term" value="F:metal ion binding"/>
    <property type="evidence" value="ECO:0007669"/>
    <property type="project" value="InterPro"/>
</dbReference>
<evidence type="ECO:0000313" key="5">
    <source>
        <dbReference type="Proteomes" id="UP000019426"/>
    </source>
</evidence>
<dbReference type="OrthoDB" id="9811314at2"/>
<dbReference type="PATRIC" id="fig|1216932.3.peg.1552"/>
<accession>W6RWH4</accession>
<dbReference type="Pfam" id="PF05193">
    <property type="entry name" value="Peptidase_M16_C"/>
    <property type="match status" value="1"/>
</dbReference>
<dbReference type="InterPro" id="IPR050361">
    <property type="entry name" value="MPP/UQCRC_Complex"/>
</dbReference>
<keyword evidence="4" id="KW-0645">Protease</keyword>
<dbReference type="AlphaFoldDB" id="W6RWH4"/>
<reference evidence="4 5" key="1">
    <citation type="submission" date="2013-11" db="EMBL/GenBank/DDBJ databases">
        <title>Complete genome sequence of Clostridum sp. M2/40.</title>
        <authorList>
            <person name="Wibberg D."/>
            <person name="Puehler A."/>
            <person name="Schlueter A."/>
        </authorList>
    </citation>
    <scope>NUCLEOTIDE SEQUENCE [LARGE SCALE GENOMIC DNA]</scope>
    <source>
        <strain evidence="5">M2/40</strain>
    </source>
</reference>